<keyword evidence="1" id="KW-0472">Membrane</keyword>
<dbReference type="GeneID" id="82813878"/>
<accession>A0ABQ0SXS4</accession>
<feature type="transmembrane region" description="Helical" evidence="1">
    <location>
        <begin position="25"/>
        <end position="44"/>
    </location>
</feature>
<dbReference type="Proteomes" id="UP000317180">
    <property type="component" value="Unassembled WGS sequence"/>
</dbReference>
<proteinExistence type="predicted"/>
<organism evidence="2 3">
    <name type="scientific">Brevibacillus agri</name>
    <dbReference type="NCBI Taxonomy" id="51101"/>
    <lineage>
        <taxon>Bacteria</taxon>
        <taxon>Bacillati</taxon>
        <taxon>Bacillota</taxon>
        <taxon>Bacilli</taxon>
        <taxon>Bacillales</taxon>
        <taxon>Paenibacillaceae</taxon>
        <taxon>Brevibacillus</taxon>
    </lineage>
</organism>
<protein>
    <submittedName>
        <fullName evidence="2">Uncharacterized protein</fullName>
    </submittedName>
</protein>
<comment type="caution">
    <text evidence="2">The sequence shown here is derived from an EMBL/GenBank/DDBJ whole genome shotgun (WGS) entry which is preliminary data.</text>
</comment>
<sequence>MSSGVFTLILATVLAYRLIFGNGEWTVSMYIVCGLLAVNLAWAAKRWSERKAARRGE</sequence>
<evidence type="ECO:0000313" key="3">
    <source>
        <dbReference type="Proteomes" id="UP000317180"/>
    </source>
</evidence>
<dbReference type="EMBL" id="BJOD01000063">
    <property type="protein sequence ID" value="GED28210.1"/>
    <property type="molecule type" value="Genomic_DNA"/>
</dbReference>
<dbReference type="RefSeq" id="WP_007779499.1">
    <property type="nucleotide sequence ID" value="NZ_BJOD01000063.1"/>
</dbReference>
<evidence type="ECO:0000256" key="1">
    <source>
        <dbReference type="SAM" id="Phobius"/>
    </source>
</evidence>
<name>A0ABQ0SXS4_9BACL</name>
<keyword evidence="3" id="KW-1185">Reference proteome</keyword>
<keyword evidence="1" id="KW-0812">Transmembrane</keyword>
<evidence type="ECO:0000313" key="2">
    <source>
        <dbReference type="EMBL" id="GED28210.1"/>
    </source>
</evidence>
<keyword evidence="1" id="KW-1133">Transmembrane helix</keyword>
<gene>
    <name evidence="2" type="ORF">BAG01nite_43120</name>
</gene>
<reference evidence="2 3" key="1">
    <citation type="submission" date="2019-06" db="EMBL/GenBank/DDBJ databases">
        <title>Whole genome shotgun sequence of Brevibacillus agri NBRC 15538.</title>
        <authorList>
            <person name="Hosoyama A."/>
            <person name="Uohara A."/>
            <person name="Ohji S."/>
            <person name="Ichikawa N."/>
        </authorList>
    </citation>
    <scope>NUCLEOTIDE SEQUENCE [LARGE SCALE GENOMIC DNA]</scope>
    <source>
        <strain evidence="2 3">NBRC 15538</strain>
    </source>
</reference>